<feature type="region of interest" description="Disordered" evidence="1">
    <location>
        <begin position="74"/>
        <end position="137"/>
    </location>
</feature>
<dbReference type="EMBL" id="JBBWRZ010000008">
    <property type="protein sequence ID" value="KAK8230861.1"/>
    <property type="molecule type" value="Genomic_DNA"/>
</dbReference>
<feature type="compositionally biased region" description="Polar residues" evidence="1">
    <location>
        <begin position="86"/>
        <end position="97"/>
    </location>
</feature>
<name>A0ABR1YJW9_9PEZI</name>
<proteinExistence type="predicted"/>
<sequence length="228" mass="24612">MMDEACSGTTAKGKKRISLFLLHSVCSAVVEASRTAPDWLAPLAGFTCHELAGVAQHRRAQSWQCRPSLSLTASTSTQPGVYPRLSPSNQPPRTQSCGLRFVDSSDSPKTLESAGSRVCAHSAARPPGRGARERGRTGNCSSFVSISSAAICGLAWKVGTRGGDCTLQHHVHVHVPANNDNHIPPPLSSPPQTPQRLHQTVESWQQQLLVLSHGRRWRFPRANLTANC</sequence>
<protein>
    <submittedName>
        <fullName evidence="3">Uncharacterized protein</fullName>
    </submittedName>
</protein>
<evidence type="ECO:0000313" key="4">
    <source>
        <dbReference type="Proteomes" id="UP001492380"/>
    </source>
</evidence>
<keyword evidence="4" id="KW-1185">Reference proteome</keyword>
<keyword evidence="2" id="KW-0732">Signal</keyword>
<feature type="chain" id="PRO_5045241059" evidence="2">
    <location>
        <begin position="33"/>
        <end position="228"/>
    </location>
</feature>
<feature type="signal peptide" evidence="2">
    <location>
        <begin position="1"/>
        <end position="32"/>
    </location>
</feature>
<comment type="caution">
    <text evidence="3">The sequence shown here is derived from an EMBL/GenBank/DDBJ whole genome shotgun (WGS) entry which is preliminary data.</text>
</comment>
<reference evidence="3 4" key="1">
    <citation type="submission" date="2024-04" db="EMBL/GenBank/DDBJ databases">
        <title>Phyllosticta paracitricarpa is synonymous to the EU quarantine fungus P. citricarpa based on phylogenomic analyses.</title>
        <authorList>
            <consortium name="Lawrence Berkeley National Laboratory"/>
            <person name="Van Ingen-Buijs V.A."/>
            <person name="Van Westerhoven A.C."/>
            <person name="Haridas S."/>
            <person name="Skiadas P."/>
            <person name="Martin F."/>
            <person name="Groenewald J.Z."/>
            <person name="Crous P.W."/>
            <person name="Seidl M.F."/>
        </authorList>
    </citation>
    <scope>NUCLEOTIDE SEQUENCE [LARGE SCALE GENOMIC DNA]</scope>
    <source>
        <strain evidence="3 4">CBS 123374</strain>
    </source>
</reference>
<organism evidence="3 4">
    <name type="scientific">Phyllosticta capitalensis</name>
    <dbReference type="NCBI Taxonomy" id="121624"/>
    <lineage>
        <taxon>Eukaryota</taxon>
        <taxon>Fungi</taxon>
        <taxon>Dikarya</taxon>
        <taxon>Ascomycota</taxon>
        <taxon>Pezizomycotina</taxon>
        <taxon>Dothideomycetes</taxon>
        <taxon>Dothideomycetes incertae sedis</taxon>
        <taxon>Botryosphaeriales</taxon>
        <taxon>Phyllostictaceae</taxon>
        <taxon>Phyllosticta</taxon>
    </lineage>
</organism>
<dbReference type="Proteomes" id="UP001492380">
    <property type="component" value="Unassembled WGS sequence"/>
</dbReference>
<evidence type="ECO:0000256" key="2">
    <source>
        <dbReference type="SAM" id="SignalP"/>
    </source>
</evidence>
<evidence type="ECO:0000313" key="3">
    <source>
        <dbReference type="EMBL" id="KAK8230861.1"/>
    </source>
</evidence>
<evidence type="ECO:0000256" key="1">
    <source>
        <dbReference type="SAM" id="MobiDB-lite"/>
    </source>
</evidence>
<accession>A0ABR1YJW9</accession>
<gene>
    <name evidence="3" type="ORF">HDK90DRAFT_334937</name>
</gene>